<keyword evidence="4" id="KW-1185">Reference proteome</keyword>
<evidence type="ECO:0000256" key="1">
    <source>
        <dbReference type="SAM" id="MobiDB-lite"/>
    </source>
</evidence>
<accession>A0AA40KV70</accession>
<feature type="compositionally biased region" description="Basic and acidic residues" evidence="1">
    <location>
        <begin position="29"/>
        <end position="38"/>
    </location>
</feature>
<evidence type="ECO:0000256" key="2">
    <source>
        <dbReference type="SAM" id="Phobius"/>
    </source>
</evidence>
<feature type="compositionally biased region" description="Basic residues" evidence="1">
    <location>
        <begin position="17"/>
        <end position="28"/>
    </location>
</feature>
<dbReference type="AlphaFoldDB" id="A0AA40KV70"/>
<feature type="compositionally biased region" description="Polar residues" evidence="1">
    <location>
        <begin position="40"/>
        <end position="49"/>
    </location>
</feature>
<dbReference type="Proteomes" id="UP001177670">
    <property type="component" value="Unassembled WGS sequence"/>
</dbReference>
<comment type="caution">
    <text evidence="3">The sequence shown here is derived from an EMBL/GenBank/DDBJ whole genome shotgun (WGS) entry which is preliminary data.</text>
</comment>
<sequence length="149" mass="16701">MGQIVLTNGATGLERKAKMRKFLRRKSPKNPDSKDPEKFQGSQNPTNPIKDSEKSQNIRKISAVLRKLLRDLGKPCIQKRKIKFQRRIPENSDSYGVVLGTGAGLVRETAGLVLGHYFRKRREFVEMVVQAGAGVGIVLFSVFYREAVG</sequence>
<feature type="transmembrane region" description="Helical" evidence="2">
    <location>
        <begin position="124"/>
        <end position="144"/>
    </location>
</feature>
<evidence type="ECO:0000313" key="3">
    <source>
        <dbReference type="EMBL" id="KAK1133834.1"/>
    </source>
</evidence>
<reference evidence="3" key="1">
    <citation type="submission" date="2021-10" db="EMBL/GenBank/DDBJ databases">
        <title>Melipona bicolor Genome sequencing and assembly.</title>
        <authorList>
            <person name="Araujo N.S."/>
            <person name="Arias M.C."/>
        </authorList>
    </citation>
    <scope>NUCLEOTIDE SEQUENCE</scope>
    <source>
        <strain evidence="3">USP_2M_L1-L4_2017</strain>
        <tissue evidence="3">Whole body</tissue>
    </source>
</reference>
<protein>
    <submittedName>
        <fullName evidence="3">Uncharacterized protein</fullName>
    </submittedName>
</protein>
<feature type="region of interest" description="Disordered" evidence="1">
    <location>
        <begin position="1"/>
        <end position="56"/>
    </location>
</feature>
<keyword evidence="2" id="KW-0472">Membrane</keyword>
<keyword evidence="2" id="KW-1133">Transmembrane helix</keyword>
<gene>
    <name evidence="3" type="ORF">K0M31_011621</name>
</gene>
<proteinExistence type="predicted"/>
<name>A0AA40KV70_9HYME</name>
<evidence type="ECO:0000313" key="4">
    <source>
        <dbReference type="Proteomes" id="UP001177670"/>
    </source>
</evidence>
<organism evidence="3 4">
    <name type="scientific">Melipona bicolor</name>
    <dbReference type="NCBI Taxonomy" id="60889"/>
    <lineage>
        <taxon>Eukaryota</taxon>
        <taxon>Metazoa</taxon>
        <taxon>Ecdysozoa</taxon>
        <taxon>Arthropoda</taxon>
        <taxon>Hexapoda</taxon>
        <taxon>Insecta</taxon>
        <taxon>Pterygota</taxon>
        <taxon>Neoptera</taxon>
        <taxon>Endopterygota</taxon>
        <taxon>Hymenoptera</taxon>
        <taxon>Apocrita</taxon>
        <taxon>Aculeata</taxon>
        <taxon>Apoidea</taxon>
        <taxon>Anthophila</taxon>
        <taxon>Apidae</taxon>
        <taxon>Melipona</taxon>
    </lineage>
</organism>
<dbReference type="EMBL" id="JAHYIQ010000003">
    <property type="protein sequence ID" value="KAK1133834.1"/>
    <property type="molecule type" value="Genomic_DNA"/>
</dbReference>
<feature type="compositionally biased region" description="Polar residues" evidence="1">
    <location>
        <begin position="1"/>
        <end position="10"/>
    </location>
</feature>
<keyword evidence="2" id="KW-0812">Transmembrane</keyword>